<dbReference type="GO" id="GO:0000156">
    <property type="term" value="F:phosphorelay response regulator activity"/>
    <property type="evidence" value="ECO:0007669"/>
    <property type="project" value="TreeGrafter"/>
</dbReference>
<keyword evidence="4" id="KW-0238">DNA-binding</keyword>
<dbReference type="PROSITE" id="PS51755">
    <property type="entry name" value="OMPR_PHOB"/>
    <property type="match status" value="1"/>
</dbReference>
<evidence type="ECO:0000313" key="6">
    <source>
        <dbReference type="EMBL" id="KFJ06495.1"/>
    </source>
</evidence>
<dbReference type="Gene3D" id="3.40.50.2300">
    <property type="match status" value="1"/>
</dbReference>
<dbReference type="GO" id="GO:0006355">
    <property type="term" value="P:regulation of DNA-templated transcription"/>
    <property type="evidence" value="ECO:0007669"/>
    <property type="project" value="InterPro"/>
</dbReference>
<dbReference type="FunFam" id="1.10.10.10:FF:000018">
    <property type="entry name" value="DNA-binding response regulator ResD"/>
    <property type="match status" value="1"/>
</dbReference>
<dbReference type="GO" id="GO:0005829">
    <property type="term" value="C:cytosol"/>
    <property type="evidence" value="ECO:0007669"/>
    <property type="project" value="TreeGrafter"/>
</dbReference>
<dbReference type="InterPro" id="IPR001789">
    <property type="entry name" value="Sig_transdc_resp-reg_receiver"/>
</dbReference>
<dbReference type="OrthoDB" id="5511894at2"/>
<evidence type="ECO:0000313" key="7">
    <source>
        <dbReference type="Proteomes" id="UP000029080"/>
    </source>
</evidence>
<dbReference type="InterPro" id="IPR016032">
    <property type="entry name" value="Sig_transdc_resp-reg_C-effctor"/>
</dbReference>
<dbReference type="InterPro" id="IPR036388">
    <property type="entry name" value="WH-like_DNA-bd_sf"/>
</dbReference>
<evidence type="ECO:0000256" key="4">
    <source>
        <dbReference type="ARBA" id="ARBA00023125"/>
    </source>
</evidence>
<dbReference type="RefSeq" id="WP_026642085.1">
    <property type="nucleotide sequence ID" value="NZ_JAXEUP010000021.1"/>
</dbReference>
<evidence type="ECO:0000256" key="1">
    <source>
        <dbReference type="ARBA" id="ARBA00022553"/>
    </source>
</evidence>
<dbReference type="PROSITE" id="PS50110">
    <property type="entry name" value="RESPONSE_REGULATORY"/>
    <property type="match status" value="1"/>
</dbReference>
<dbReference type="SMART" id="SM00862">
    <property type="entry name" value="Trans_reg_C"/>
    <property type="match status" value="1"/>
</dbReference>
<evidence type="ECO:0000256" key="2">
    <source>
        <dbReference type="ARBA" id="ARBA00023012"/>
    </source>
</evidence>
<protein>
    <submittedName>
        <fullName evidence="6">Two-component response regulator</fullName>
    </submittedName>
</protein>
<dbReference type="eggNOG" id="COG0745">
    <property type="taxonomic scope" value="Bacteria"/>
</dbReference>
<keyword evidence="5" id="KW-0804">Transcription</keyword>
<dbReference type="Gene3D" id="1.10.10.10">
    <property type="entry name" value="Winged helix-like DNA-binding domain superfamily/Winged helix DNA-binding domain"/>
    <property type="match status" value="1"/>
</dbReference>
<keyword evidence="1" id="KW-0597">Phosphoprotein</keyword>
<dbReference type="InterPro" id="IPR001867">
    <property type="entry name" value="OmpR/PhoB-type_DNA-bd"/>
</dbReference>
<dbReference type="Gene3D" id="6.10.250.690">
    <property type="match status" value="1"/>
</dbReference>
<organism evidence="6 7">
    <name type="scientific">Bifidobacterium tsurumiense</name>
    <dbReference type="NCBI Taxonomy" id="356829"/>
    <lineage>
        <taxon>Bacteria</taxon>
        <taxon>Bacillati</taxon>
        <taxon>Actinomycetota</taxon>
        <taxon>Actinomycetes</taxon>
        <taxon>Bifidobacteriales</taxon>
        <taxon>Bifidobacteriaceae</taxon>
        <taxon>Bifidobacterium</taxon>
    </lineage>
</organism>
<dbReference type="PANTHER" id="PTHR48111">
    <property type="entry name" value="REGULATOR OF RPOS"/>
    <property type="match status" value="1"/>
</dbReference>
<keyword evidence="3" id="KW-0805">Transcription regulation</keyword>
<dbReference type="SMART" id="SM00448">
    <property type="entry name" value="REC"/>
    <property type="match status" value="1"/>
</dbReference>
<dbReference type="SUPFAM" id="SSF46894">
    <property type="entry name" value="C-terminal effector domain of the bipartite response regulators"/>
    <property type="match status" value="1"/>
</dbReference>
<dbReference type="InterPro" id="IPR011006">
    <property type="entry name" value="CheY-like_superfamily"/>
</dbReference>
<dbReference type="GO" id="GO:0000976">
    <property type="term" value="F:transcription cis-regulatory region binding"/>
    <property type="evidence" value="ECO:0007669"/>
    <property type="project" value="TreeGrafter"/>
</dbReference>
<dbReference type="SUPFAM" id="SSF52172">
    <property type="entry name" value="CheY-like"/>
    <property type="match status" value="1"/>
</dbReference>
<dbReference type="Pfam" id="PF00072">
    <property type="entry name" value="Response_reg"/>
    <property type="match status" value="1"/>
</dbReference>
<dbReference type="Proteomes" id="UP000029080">
    <property type="component" value="Unassembled WGS sequence"/>
</dbReference>
<dbReference type="CDD" id="cd00383">
    <property type="entry name" value="trans_reg_C"/>
    <property type="match status" value="1"/>
</dbReference>
<dbReference type="AlphaFoldDB" id="A0A087EFE4"/>
<dbReference type="PANTHER" id="PTHR48111:SF4">
    <property type="entry name" value="DNA-BINDING DUAL TRANSCRIPTIONAL REGULATOR OMPR"/>
    <property type="match status" value="1"/>
</dbReference>
<dbReference type="Pfam" id="PF00486">
    <property type="entry name" value="Trans_reg_C"/>
    <property type="match status" value="1"/>
</dbReference>
<dbReference type="InterPro" id="IPR039420">
    <property type="entry name" value="WalR-like"/>
</dbReference>
<dbReference type="STRING" id="356829.BITS_1175"/>
<sequence length="245" mass="27248">MLNTVHRQPVPRTILVVEDEPDLATAIAQRITAKGWTARVASDGASAVRAASQLKPDLIIMDIMLPIMDGIEATKRIVAERPIPVLMLTARDAEADKVLGLGAGADDYMTKPFSPRELIARCEALFRRIERAATIAKNMENEKVLDFGELVIDPRQRIVTMNGEQIHLTPTEFDLLATLARKPKSVFKREKLLEEVWDWPDASGTRTVDSHVKALRHKLGSEMIRTAHGVGYAFEPPEPDHSSEN</sequence>
<comment type="caution">
    <text evidence="6">The sequence shown here is derived from an EMBL/GenBank/DDBJ whole genome shotgun (WGS) entry which is preliminary data.</text>
</comment>
<name>A0A087EFE4_9BIFI</name>
<evidence type="ECO:0000256" key="3">
    <source>
        <dbReference type="ARBA" id="ARBA00023015"/>
    </source>
</evidence>
<accession>A0A087EFE4</accession>
<keyword evidence="2" id="KW-0902">Two-component regulatory system</keyword>
<gene>
    <name evidence="6" type="ORF">BITS_1175</name>
</gene>
<reference evidence="6 7" key="1">
    <citation type="submission" date="2014-03" db="EMBL/GenBank/DDBJ databases">
        <title>Genomics of Bifidobacteria.</title>
        <authorList>
            <person name="Ventura M."/>
            <person name="Milani C."/>
            <person name="Lugli G.A."/>
        </authorList>
    </citation>
    <scope>NUCLEOTIDE SEQUENCE [LARGE SCALE GENOMIC DNA]</scope>
    <source>
        <strain evidence="6 7">JCM 13495</strain>
    </source>
</reference>
<dbReference type="EMBL" id="JGZU01000007">
    <property type="protein sequence ID" value="KFJ06495.1"/>
    <property type="molecule type" value="Genomic_DNA"/>
</dbReference>
<evidence type="ECO:0000256" key="5">
    <source>
        <dbReference type="ARBA" id="ARBA00023163"/>
    </source>
</evidence>
<keyword evidence="7" id="KW-1185">Reference proteome</keyword>
<dbReference type="GO" id="GO:0032993">
    <property type="term" value="C:protein-DNA complex"/>
    <property type="evidence" value="ECO:0007669"/>
    <property type="project" value="TreeGrafter"/>
</dbReference>
<proteinExistence type="predicted"/>